<evidence type="ECO:0000256" key="1">
    <source>
        <dbReference type="ARBA" id="ARBA00004843"/>
    </source>
</evidence>
<comment type="caution">
    <text evidence="7">Lacks conserved residue(s) required for the propagation of feature annotation.</text>
</comment>
<comment type="function">
    <text evidence="7">Catalyzes the conversion of lactate to pyruvate.</text>
</comment>
<dbReference type="Proteomes" id="UP000184089">
    <property type="component" value="Unassembled WGS sequence"/>
</dbReference>
<feature type="binding site" evidence="7">
    <location>
        <begin position="154"/>
        <end position="157"/>
    </location>
    <ligand>
        <name>substrate</name>
    </ligand>
</feature>
<keyword evidence="4 7" id="KW-0560">Oxidoreductase</keyword>
<evidence type="ECO:0000313" key="13">
    <source>
        <dbReference type="Proteomes" id="UP000184089"/>
    </source>
</evidence>
<feature type="binding site" evidence="7 9">
    <location>
        <position position="37"/>
    </location>
    <ligand>
        <name>NAD(+)</name>
        <dbReference type="ChEBI" id="CHEBI:57540"/>
    </ligand>
</feature>
<dbReference type="Pfam" id="PF00056">
    <property type="entry name" value="Ldh_1_N"/>
    <property type="match status" value="1"/>
</dbReference>
<feature type="binding site" evidence="9">
    <location>
        <begin position="12"/>
        <end position="17"/>
    </location>
    <ligand>
        <name>NAD(+)</name>
        <dbReference type="ChEBI" id="CHEBI:57540"/>
    </ligand>
</feature>
<dbReference type="HAMAP" id="MF_00488">
    <property type="entry name" value="Lactate_dehydrog"/>
    <property type="match status" value="1"/>
</dbReference>
<dbReference type="InterPro" id="IPR022383">
    <property type="entry name" value="Lactate/malate_DH_C"/>
</dbReference>
<evidence type="ECO:0000256" key="9">
    <source>
        <dbReference type="PIRSR" id="PIRSR000102-3"/>
    </source>
</evidence>
<sequence>MEKNPNKAVIVGAGMVGAAVLGALLGDNLLSEIVLIDQNRDRAAGEALDASHTTAFAYSARAQVRAGDYADCADAGIVVMTAGPSIKPGETPDRLKLAGQNTQITREVMGQITRYTREAILIAVTNPVDIVTYCAQAEFDYPRERVIGTGTLLDTARLRQMIAASCHVDGKNVHGYVLGEHGGGAFVPWGLVDVAGVPVDKLHTAFDLPAPLNREDLLEKTKAAGFEIITRKGYTSAGIAASVARVVKGILLDERCILPLSTAQNGACGLSGVALSLPSILGKNGVEQVIEVPLQPGERDQLQQCAAHLKATLGQAGL</sequence>
<dbReference type="SUPFAM" id="SSF56327">
    <property type="entry name" value="LDH C-terminal domain-like"/>
    <property type="match status" value="1"/>
</dbReference>
<dbReference type="InterPro" id="IPR015955">
    <property type="entry name" value="Lactate_DH/Glyco_Ohase_4_C"/>
</dbReference>
<feature type="binding site" evidence="7">
    <location>
        <begin position="126"/>
        <end position="129"/>
    </location>
    <ligand>
        <name>substrate</name>
    </ligand>
</feature>
<dbReference type="EC" id="1.1.1.27" evidence="3 7"/>
<dbReference type="EMBL" id="FQVY01000004">
    <property type="protein sequence ID" value="SHG52144.1"/>
    <property type="molecule type" value="Genomic_DNA"/>
</dbReference>
<dbReference type="GO" id="GO:0005737">
    <property type="term" value="C:cytoplasm"/>
    <property type="evidence" value="ECO:0007669"/>
    <property type="project" value="UniProtKB-SubCell"/>
</dbReference>
<dbReference type="InterPro" id="IPR001236">
    <property type="entry name" value="Lactate/malate_DH_N"/>
</dbReference>
<feature type="domain" description="Lactate/malate dehydrogenase N-terminal" evidence="10">
    <location>
        <begin position="7"/>
        <end position="148"/>
    </location>
</feature>
<dbReference type="SUPFAM" id="SSF51735">
    <property type="entry name" value="NAD(P)-binding Rossmann-fold domains"/>
    <property type="match status" value="1"/>
</dbReference>
<keyword evidence="5 7" id="KW-0520">NAD</keyword>
<feature type="binding site" evidence="7">
    <location>
        <position position="16"/>
    </location>
    <ligand>
        <name>NAD(+)</name>
        <dbReference type="ChEBI" id="CHEBI:57540"/>
    </ligand>
</feature>
<evidence type="ECO:0000256" key="3">
    <source>
        <dbReference type="ARBA" id="ARBA00012967"/>
    </source>
</evidence>
<comment type="activity regulation">
    <text evidence="7">Allosterically activated by fructose 1,6-bisphosphate (FBP).</text>
</comment>
<dbReference type="Pfam" id="PF02866">
    <property type="entry name" value="Ldh_1_C"/>
    <property type="match status" value="1"/>
</dbReference>
<dbReference type="Gene3D" id="3.40.50.720">
    <property type="entry name" value="NAD(P)-binding Rossmann-like Domain"/>
    <property type="match status" value="1"/>
</dbReference>
<feature type="binding site" evidence="7">
    <location>
        <position position="69"/>
    </location>
    <ligand>
        <name>NAD(+)</name>
        <dbReference type="ChEBI" id="CHEBI:57540"/>
    </ligand>
</feature>
<dbReference type="PANTHER" id="PTHR43128:SF16">
    <property type="entry name" value="L-LACTATE DEHYDROGENASE"/>
    <property type="match status" value="1"/>
</dbReference>
<comment type="similarity">
    <text evidence="2 7">Belongs to the LDH/MDH superfamily. LDH family.</text>
</comment>
<feature type="binding site" evidence="7">
    <location>
        <position position="159"/>
    </location>
    <ligand>
        <name>beta-D-fructose 1,6-bisphosphate</name>
        <dbReference type="ChEBI" id="CHEBI:32966"/>
        <note>allosteric activator</note>
    </ligand>
</feature>
<dbReference type="PIRSF" id="PIRSF000102">
    <property type="entry name" value="Lac_mal_DH"/>
    <property type="match status" value="1"/>
</dbReference>
<proteinExistence type="inferred from homology"/>
<name>A0AAQ1MFE1_9FIRM</name>
<feature type="binding site" evidence="7">
    <location>
        <position position="235"/>
    </location>
    <ligand>
        <name>substrate</name>
    </ligand>
</feature>
<dbReference type="InterPro" id="IPR036291">
    <property type="entry name" value="NAD(P)-bd_dom_sf"/>
</dbReference>
<feature type="binding site" evidence="7">
    <location>
        <position position="42"/>
    </location>
    <ligand>
        <name>NAD(+)</name>
        <dbReference type="ChEBI" id="CHEBI:57540"/>
    </ligand>
</feature>
<evidence type="ECO:0000256" key="4">
    <source>
        <dbReference type="ARBA" id="ARBA00023002"/>
    </source>
</evidence>
<dbReference type="NCBIfam" id="TIGR01771">
    <property type="entry name" value="L-LDH-NAD"/>
    <property type="match status" value="1"/>
</dbReference>
<evidence type="ECO:0000256" key="6">
    <source>
        <dbReference type="ARBA" id="ARBA00049258"/>
    </source>
</evidence>
<comment type="subunit">
    <text evidence="7">Homotetramer.</text>
</comment>
<evidence type="ECO:0000259" key="11">
    <source>
        <dbReference type="Pfam" id="PF02866"/>
    </source>
</evidence>
<gene>
    <name evidence="7" type="primary">ldh</name>
    <name evidence="12" type="ORF">SAMN05444424_2646</name>
</gene>
<evidence type="ECO:0000259" key="10">
    <source>
        <dbReference type="Pfam" id="PF00056"/>
    </source>
</evidence>
<comment type="subcellular location">
    <subcellularLocation>
        <location evidence="7">Cytoplasm</location>
    </subcellularLocation>
</comment>
<feature type="binding site" evidence="7">
    <location>
        <position position="149"/>
    </location>
    <ligand>
        <name>NAD(+)</name>
        <dbReference type="ChEBI" id="CHEBI:57540"/>
    </ligand>
</feature>
<evidence type="ECO:0000313" key="12">
    <source>
        <dbReference type="EMBL" id="SHG52144.1"/>
    </source>
</evidence>
<keyword evidence="7" id="KW-0021">Allosteric enzyme</keyword>
<dbReference type="Gene3D" id="3.90.110.10">
    <property type="entry name" value="Lactate dehydrogenase/glycoside hydrolase, family 4, C-terminal"/>
    <property type="match status" value="1"/>
</dbReference>
<dbReference type="InterPro" id="IPR001557">
    <property type="entry name" value="L-lactate/malate_DH"/>
</dbReference>
<feature type="binding site" evidence="7">
    <location>
        <position position="94"/>
    </location>
    <ligand>
        <name>substrate</name>
    </ligand>
</feature>
<evidence type="ECO:0000256" key="5">
    <source>
        <dbReference type="ARBA" id="ARBA00023027"/>
    </source>
</evidence>
<dbReference type="InterPro" id="IPR011304">
    <property type="entry name" value="L-lactate_DH"/>
</dbReference>
<dbReference type="RefSeq" id="WP_073261294.1">
    <property type="nucleotide sequence ID" value="NZ_FQVY01000004.1"/>
</dbReference>
<comment type="catalytic activity">
    <reaction evidence="6 7">
        <text>(S)-lactate + NAD(+) = pyruvate + NADH + H(+)</text>
        <dbReference type="Rhea" id="RHEA:23444"/>
        <dbReference type="ChEBI" id="CHEBI:15361"/>
        <dbReference type="ChEBI" id="CHEBI:15378"/>
        <dbReference type="ChEBI" id="CHEBI:16651"/>
        <dbReference type="ChEBI" id="CHEBI:57540"/>
        <dbReference type="ChEBI" id="CHEBI:57945"/>
        <dbReference type="EC" id="1.1.1.27"/>
    </reaction>
</comment>
<dbReference type="GO" id="GO:0006096">
    <property type="term" value="P:glycolytic process"/>
    <property type="evidence" value="ECO:0007669"/>
    <property type="project" value="UniProtKB-UniRule"/>
</dbReference>
<evidence type="ECO:0000256" key="7">
    <source>
        <dbReference type="HAMAP-Rule" id="MF_00488"/>
    </source>
</evidence>
<reference evidence="13" key="1">
    <citation type="submission" date="2016-11" db="EMBL/GenBank/DDBJ databases">
        <authorList>
            <person name="Jaros S."/>
            <person name="Januszkiewicz K."/>
            <person name="Wedrychowicz H."/>
        </authorList>
    </citation>
    <scope>NUCLEOTIDE SEQUENCE [LARGE SCALE GENOMIC DNA]</scope>
    <source>
        <strain evidence="13">DSM 4029</strain>
    </source>
</reference>
<comment type="pathway">
    <text evidence="1 7">Fermentation; pyruvate fermentation to lactate; (S)-lactate from pyruvate: step 1/1.</text>
</comment>
<keyword evidence="7" id="KW-0963">Cytoplasm</keyword>
<dbReference type="GO" id="GO:0006089">
    <property type="term" value="P:lactate metabolic process"/>
    <property type="evidence" value="ECO:0007669"/>
    <property type="project" value="TreeGrafter"/>
</dbReference>
<feature type="binding site" evidence="7 9">
    <location>
        <begin position="124"/>
        <end position="126"/>
    </location>
    <ligand>
        <name>NAD(+)</name>
        <dbReference type="ChEBI" id="CHEBI:57540"/>
    </ligand>
</feature>
<evidence type="ECO:0000256" key="8">
    <source>
        <dbReference type="PIRSR" id="PIRSR000102-1"/>
    </source>
</evidence>
<accession>A0AAQ1MFE1</accession>
<feature type="domain" description="Lactate/malate dehydrogenase C-terminal" evidence="11">
    <location>
        <begin position="151"/>
        <end position="314"/>
    </location>
</feature>
<dbReference type="GO" id="GO:0004459">
    <property type="term" value="F:L-lactate dehydrogenase (NAD+) activity"/>
    <property type="evidence" value="ECO:0007669"/>
    <property type="project" value="UniProtKB-UniRule"/>
</dbReference>
<feature type="binding site" evidence="9">
    <location>
        <position position="101"/>
    </location>
    <ligand>
        <name>NAD(+)</name>
        <dbReference type="ChEBI" id="CHEBI:57540"/>
    </ligand>
</feature>
<dbReference type="PANTHER" id="PTHR43128">
    <property type="entry name" value="L-2-HYDROXYCARBOXYLATE DEHYDROGENASE (NAD(P)(+))"/>
    <property type="match status" value="1"/>
</dbReference>
<feature type="active site" description="Proton acceptor" evidence="7 8">
    <location>
        <position position="181"/>
    </location>
</feature>
<feature type="binding site" evidence="7">
    <location>
        <position position="174"/>
    </location>
    <ligand>
        <name>beta-D-fructose 1,6-bisphosphate</name>
        <dbReference type="ChEBI" id="CHEBI:32966"/>
        <note>allosteric activator</note>
    </ligand>
</feature>
<organism evidence="12 13">
    <name type="scientific">Bittarella massiliensis</name>
    <name type="common">ex Durand et al. 2017</name>
    <dbReference type="NCBI Taxonomy" id="1720313"/>
    <lineage>
        <taxon>Bacteria</taxon>
        <taxon>Bacillati</taxon>
        <taxon>Bacillota</taxon>
        <taxon>Clostridia</taxon>
        <taxon>Eubacteriales</taxon>
        <taxon>Oscillospiraceae</taxon>
        <taxon>Bittarella (ex Durand et al. 2017)</taxon>
    </lineage>
</organism>
<dbReference type="PRINTS" id="PR00086">
    <property type="entry name" value="LLDHDRGNASE"/>
</dbReference>
<evidence type="ECO:0000256" key="2">
    <source>
        <dbReference type="ARBA" id="ARBA00006054"/>
    </source>
</evidence>
<comment type="caution">
    <text evidence="12">The sequence shown here is derived from an EMBL/GenBank/DDBJ whole genome shotgun (WGS) entry which is preliminary data.</text>
</comment>
<protein>
    <recommendedName>
        <fullName evidence="3 7">L-lactate dehydrogenase</fullName>
        <shortName evidence="7">L-LDH</shortName>
        <ecNumber evidence="3 7">1.1.1.27</ecNumber>
    </recommendedName>
</protein>
<dbReference type="AlphaFoldDB" id="A0AAQ1MFE1"/>